<dbReference type="EMBL" id="VXIV02000516">
    <property type="protein sequence ID" value="KAF6037792.1"/>
    <property type="molecule type" value="Genomic_DNA"/>
</dbReference>
<sequence>MQSPITMVLFECMVLLEVLRLAVKACVEQSGADQLSIEKSGLGMPAFHKILKPNMKLLKLSFDTELKWATKLSLWISERIEPQPVFTPRKSSCFRKSTRKGRRQTNQLLSRSTDFGSHKESGKLNIVAQNMDPQILFNNDSRYIISDDVPDLCEISTENVRRMLEGQSIDDYNGPAAKRRITSPNSQDLLCLIVAKMLNPDGQWKKLFTKLMYAHKCSAVEILGMHFLFLYVML</sequence>
<name>A0A7J7KGJ9_BUGNE</name>
<dbReference type="Proteomes" id="UP000593567">
    <property type="component" value="Unassembled WGS sequence"/>
</dbReference>
<proteinExistence type="predicted"/>
<accession>A0A7J7KGJ9</accession>
<reference evidence="3" key="1">
    <citation type="submission" date="2020-06" db="EMBL/GenBank/DDBJ databases">
        <title>Draft genome of Bugula neritina, a colonial animal packing powerful symbionts and potential medicines.</title>
        <authorList>
            <person name="Rayko M."/>
        </authorList>
    </citation>
    <scope>NUCLEOTIDE SEQUENCE [LARGE SCALE GENOMIC DNA]</scope>
    <source>
        <strain evidence="3">Kwan_BN1</strain>
    </source>
</reference>
<feature type="compositionally biased region" description="Polar residues" evidence="1">
    <location>
        <begin position="104"/>
        <end position="115"/>
    </location>
</feature>
<keyword evidence="2" id="KW-0732">Signal</keyword>
<feature type="signal peptide" evidence="2">
    <location>
        <begin position="1"/>
        <end position="25"/>
    </location>
</feature>
<comment type="caution">
    <text evidence="3">The sequence shown here is derived from an EMBL/GenBank/DDBJ whole genome shotgun (WGS) entry which is preliminary data.</text>
</comment>
<evidence type="ECO:0000313" key="3">
    <source>
        <dbReference type="EMBL" id="KAF6037792.1"/>
    </source>
</evidence>
<evidence type="ECO:0000256" key="1">
    <source>
        <dbReference type="SAM" id="MobiDB-lite"/>
    </source>
</evidence>
<keyword evidence="4" id="KW-1185">Reference proteome</keyword>
<organism evidence="3 4">
    <name type="scientific">Bugula neritina</name>
    <name type="common">Brown bryozoan</name>
    <name type="synonym">Sertularia neritina</name>
    <dbReference type="NCBI Taxonomy" id="10212"/>
    <lineage>
        <taxon>Eukaryota</taxon>
        <taxon>Metazoa</taxon>
        <taxon>Spiralia</taxon>
        <taxon>Lophotrochozoa</taxon>
        <taxon>Bryozoa</taxon>
        <taxon>Gymnolaemata</taxon>
        <taxon>Cheilostomatida</taxon>
        <taxon>Flustrina</taxon>
        <taxon>Buguloidea</taxon>
        <taxon>Bugulidae</taxon>
        <taxon>Bugula</taxon>
    </lineage>
</organism>
<protein>
    <submittedName>
        <fullName evidence="3">Uncharacterized protein</fullName>
    </submittedName>
</protein>
<evidence type="ECO:0000313" key="4">
    <source>
        <dbReference type="Proteomes" id="UP000593567"/>
    </source>
</evidence>
<gene>
    <name evidence="3" type="ORF">EB796_003892</name>
</gene>
<dbReference type="AlphaFoldDB" id="A0A7J7KGJ9"/>
<evidence type="ECO:0000256" key="2">
    <source>
        <dbReference type="SAM" id="SignalP"/>
    </source>
</evidence>
<feature type="region of interest" description="Disordered" evidence="1">
    <location>
        <begin position="91"/>
        <end position="118"/>
    </location>
</feature>
<feature type="chain" id="PRO_5029630738" evidence="2">
    <location>
        <begin position="26"/>
        <end position="234"/>
    </location>
</feature>
<feature type="compositionally biased region" description="Basic residues" evidence="1">
    <location>
        <begin position="92"/>
        <end position="103"/>
    </location>
</feature>